<dbReference type="PANTHER" id="PTHR13847:SF289">
    <property type="entry name" value="GLYCINE OXIDASE"/>
    <property type="match status" value="1"/>
</dbReference>
<comment type="pathway">
    <text evidence="1">Cofactor biosynthesis; thiamine diphosphate biosynthesis.</text>
</comment>
<dbReference type="HOGENOM" id="CLU_007884_4_5_0"/>
<dbReference type="STRING" id="530564.Psta_4394"/>
<dbReference type="InterPro" id="IPR006076">
    <property type="entry name" value="FAD-dep_OxRdtase"/>
</dbReference>
<dbReference type="GO" id="GO:0050660">
    <property type="term" value="F:flavin adenine dinucleotide binding"/>
    <property type="evidence" value="ECO:0007669"/>
    <property type="project" value="InterPro"/>
</dbReference>
<dbReference type="Gene3D" id="3.30.9.10">
    <property type="entry name" value="D-Amino Acid Oxidase, subunit A, domain 2"/>
    <property type="match status" value="1"/>
</dbReference>
<dbReference type="InterPro" id="IPR036188">
    <property type="entry name" value="FAD/NAD-bd_sf"/>
</dbReference>
<dbReference type="Gene3D" id="3.50.50.60">
    <property type="entry name" value="FAD/NAD(P)-binding domain"/>
    <property type="match status" value="1"/>
</dbReference>
<keyword evidence="2" id="KW-0784">Thiamine biosynthesis</keyword>
<proteinExistence type="predicted"/>
<dbReference type="OrthoDB" id="9794226at2"/>
<protein>
    <submittedName>
        <fullName evidence="5">Glycine oxidase ThiO</fullName>
    </submittedName>
</protein>
<organism evidence="5 6">
    <name type="scientific">Pirellula staleyi (strain ATCC 27377 / DSM 6068 / ICPB 4128)</name>
    <name type="common">Pirella staleyi</name>
    <dbReference type="NCBI Taxonomy" id="530564"/>
    <lineage>
        <taxon>Bacteria</taxon>
        <taxon>Pseudomonadati</taxon>
        <taxon>Planctomycetota</taxon>
        <taxon>Planctomycetia</taxon>
        <taxon>Pirellulales</taxon>
        <taxon>Pirellulaceae</taxon>
        <taxon>Pirellula</taxon>
    </lineage>
</organism>
<dbReference type="AlphaFoldDB" id="D2R5V6"/>
<dbReference type="GO" id="GO:0009229">
    <property type="term" value="P:thiamine diphosphate biosynthetic process"/>
    <property type="evidence" value="ECO:0007669"/>
    <property type="project" value="UniProtKB-UniPathway"/>
</dbReference>
<dbReference type="NCBIfam" id="TIGR02352">
    <property type="entry name" value="thiamin_ThiO"/>
    <property type="match status" value="1"/>
</dbReference>
<dbReference type="Proteomes" id="UP000001887">
    <property type="component" value="Chromosome"/>
</dbReference>
<dbReference type="SUPFAM" id="SSF51905">
    <property type="entry name" value="FAD/NAD(P)-binding domain"/>
    <property type="match status" value="1"/>
</dbReference>
<dbReference type="eggNOG" id="COG0665">
    <property type="taxonomic scope" value="Bacteria"/>
</dbReference>
<keyword evidence="6" id="KW-1185">Reference proteome</keyword>
<dbReference type="GO" id="GO:0005737">
    <property type="term" value="C:cytoplasm"/>
    <property type="evidence" value="ECO:0007669"/>
    <property type="project" value="TreeGrafter"/>
</dbReference>
<evidence type="ECO:0000259" key="4">
    <source>
        <dbReference type="Pfam" id="PF01266"/>
    </source>
</evidence>
<dbReference type="Pfam" id="PF01266">
    <property type="entry name" value="DAO"/>
    <property type="match status" value="1"/>
</dbReference>
<evidence type="ECO:0000313" key="6">
    <source>
        <dbReference type="Proteomes" id="UP000001887"/>
    </source>
</evidence>
<dbReference type="GO" id="GO:0009228">
    <property type="term" value="P:thiamine biosynthetic process"/>
    <property type="evidence" value="ECO:0007669"/>
    <property type="project" value="UniProtKB-KW"/>
</dbReference>
<gene>
    <name evidence="5" type="ordered locus">Psta_4394</name>
</gene>
<feature type="domain" description="FAD dependent oxidoreductase" evidence="4">
    <location>
        <begin position="3"/>
        <end position="353"/>
    </location>
</feature>
<dbReference type="KEGG" id="psl:Psta_4394"/>
<name>D2R5V6_PIRSD</name>
<accession>D2R5V6</accession>
<dbReference type="UniPathway" id="UPA00060"/>
<dbReference type="SUPFAM" id="SSF54373">
    <property type="entry name" value="FAD-linked reductases, C-terminal domain"/>
    <property type="match status" value="1"/>
</dbReference>
<keyword evidence="3" id="KW-0560">Oxidoreductase</keyword>
<evidence type="ECO:0000256" key="2">
    <source>
        <dbReference type="ARBA" id="ARBA00022977"/>
    </source>
</evidence>
<evidence type="ECO:0000256" key="3">
    <source>
        <dbReference type="ARBA" id="ARBA00023002"/>
    </source>
</evidence>
<evidence type="ECO:0000256" key="1">
    <source>
        <dbReference type="ARBA" id="ARBA00004948"/>
    </source>
</evidence>
<dbReference type="EMBL" id="CP001848">
    <property type="protein sequence ID" value="ADB19041.1"/>
    <property type="molecule type" value="Genomic_DNA"/>
</dbReference>
<evidence type="ECO:0000313" key="5">
    <source>
        <dbReference type="EMBL" id="ADB19041.1"/>
    </source>
</evidence>
<dbReference type="GO" id="GO:0016491">
    <property type="term" value="F:oxidoreductase activity"/>
    <property type="evidence" value="ECO:0007669"/>
    <property type="project" value="UniProtKB-KW"/>
</dbReference>
<sequence>MNDCLVIGGGVIGLSIAWELARRGQSVQLVDQGKLAREASWAGAGILPPAARPLAIHPYDQLRAMAFEMHREWSARLLRETGIHNGYQQNGAIYLARSAGEVASLVAWSQLASDEQVQIEKLTPARLREIEPAIAPAPSSKPLRATYFLPEECQIRNPRHLQSLIRACQQAGVELIENSPLVDLQLHGGEVVAAITSQGELRAKNYCIATGAWSGILLQKLGFEVGVLPIRGQMLLLKTDAPILRTIVNEGPRYMVPRDDGHLLIGATEEEVGFDKRNTEEALADLHQFAIELVPSLASAQVVQSWAGLRPASYDGFPYLGKLPNLANAFVAAGHFRSGLYLSPATAMVMSDLISGITPAVDLSPFCVLR</sequence>
<reference evidence="5 6" key="1">
    <citation type="journal article" date="2009" name="Stand. Genomic Sci.">
        <title>Complete genome sequence of Pirellula staleyi type strain (ATCC 27377).</title>
        <authorList>
            <person name="Clum A."/>
            <person name="Tindall B.J."/>
            <person name="Sikorski J."/>
            <person name="Ivanova N."/>
            <person name="Mavrommatis K."/>
            <person name="Lucas S."/>
            <person name="Glavina del Rio T."/>
            <person name="Nolan M."/>
            <person name="Chen F."/>
            <person name="Tice H."/>
            <person name="Pitluck S."/>
            <person name="Cheng J.F."/>
            <person name="Chertkov O."/>
            <person name="Brettin T."/>
            <person name="Han C."/>
            <person name="Detter J.C."/>
            <person name="Kuske C."/>
            <person name="Bruce D."/>
            <person name="Goodwin L."/>
            <person name="Ovchinikova G."/>
            <person name="Pati A."/>
            <person name="Mikhailova N."/>
            <person name="Chen A."/>
            <person name="Palaniappan K."/>
            <person name="Land M."/>
            <person name="Hauser L."/>
            <person name="Chang Y.J."/>
            <person name="Jeffries C.D."/>
            <person name="Chain P."/>
            <person name="Rohde M."/>
            <person name="Goker M."/>
            <person name="Bristow J."/>
            <person name="Eisen J.A."/>
            <person name="Markowitz V."/>
            <person name="Hugenholtz P."/>
            <person name="Kyrpides N.C."/>
            <person name="Klenk H.P."/>
            <person name="Lapidus A."/>
        </authorList>
    </citation>
    <scope>NUCLEOTIDE SEQUENCE [LARGE SCALE GENOMIC DNA]</scope>
    <source>
        <strain evidence="6">ATCC 27377 / DSM 6068 / ICPB 4128</strain>
    </source>
</reference>
<dbReference type="InterPro" id="IPR012727">
    <property type="entry name" value="Gly_oxidase_ThiO"/>
</dbReference>
<dbReference type="PANTHER" id="PTHR13847">
    <property type="entry name" value="SARCOSINE DEHYDROGENASE-RELATED"/>
    <property type="match status" value="1"/>
</dbReference>